<evidence type="ECO:0008006" key="6">
    <source>
        <dbReference type="Google" id="ProtNLM"/>
    </source>
</evidence>
<dbReference type="PANTHER" id="PTHR46093:SF18">
    <property type="entry name" value="FIBRONECTIN TYPE-III DOMAIN-CONTAINING PROTEIN"/>
    <property type="match status" value="1"/>
</dbReference>
<evidence type="ECO:0000313" key="5">
    <source>
        <dbReference type="Proteomes" id="UP000692954"/>
    </source>
</evidence>
<comment type="caution">
    <text evidence="4">The sequence shown here is derived from an EMBL/GenBank/DDBJ whole genome shotgun (WGS) entry which is preliminary data.</text>
</comment>
<dbReference type="Pfam" id="PF24681">
    <property type="entry name" value="Kelch_KLHDC2_KLHL20_DRC7"/>
    <property type="match status" value="1"/>
</dbReference>
<dbReference type="Proteomes" id="UP000692954">
    <property type="component" value="Unassembled WGS sequence"/>
</dbReference>
<feature type="region of interest" description="Disordered" evidence="3">
    <location>
        <begin position="352"/>
        <end position="371"/>
    </location>
</feature>
<reference evidence="4" key="1">
    <citation type="submission" date="2021-01" db="EMBL/GenBank/DDBJ databases">
        <authorList>
            <consortium name="Genoscope - CEA"/>
            <person name="William W."/>
        </authorList>
    </citation>
    <scope>NUCLEOTIDE SEQUENCE</scope>
</reference>
<evidence type="ECO:0000313" key="4">
    <source>
        <dbReference type="EMBL" id="CAD8048205.1"/>
    </source>
</evidence>
<dbReference type="PANTHER" id="PTHR46093">
    <property type="entry name" value="ACYL-COA-BINDING DOMAIN-CONTAINING PROTEIN 5"/>
    <property type="match status" value="1"/>
</dbReference>
<keyword evidence="5" id="KW-1185">Reference proteome</keyword>
<feature type="region of interest" description="Disordered" evidence="3">
    <location>
        <begin position="1"/>
        <end position="28"/>
    </location>
</feature>
<keyword evidence="2" id="KW-0677">Repeat</keyword>
<proteinExistence type="predicted"/>
<feature type="compositionally biased region" description="Polar residues" evidence="3">
    <location>
        <begin position="1"/>
        <end position="14"/>
    </location>
</feature>
<feature type="region of interest" description="Disordered" evidence="3">
    <location>
        <begin position="324"/>
        <end position="346"/>
    </location>
</feature>
<organism evidence="4 5">
    <name type="scientific">Paramecium sonneborni</name>
    <dbReference type="NCBI Taxonomy" id="65129"/>
    <lineage>
        <taxon>Eukaryota</taxon>
        <taxon>Sar</taxon>
        <taxon>Alveolata</taxon>
        <taxon>Ciliophora</taxon>
        <taxon>Intramacronucleata</taxon>
        <taxon>Oligohymenophorea</taxon>
        <taxon>Peniculida</taxon>
        <taxon>Parameciidae</taxon>
        <taxon>Paramecium</taxon>
    </lineage>
</organism>
<feature type="compositionally biased region" description="Low complexity" evidence="3">
    <location>
        <begin position="385"/>
        <end position="401"/>
    </location>
</feature>
<gene>
    <name evidence="4" type="ORF">PSON_ATCC_30995.1.T0030115</name>
</gene>
<sequence length="535" mass="62178">MYSKRSQSYRNNDSLKLYPISPSDSQPQETEYKYLPLITRVSQEQLDPKWQECKIEGKNLLPRSNSAITILNNYLYLYGGYQYAIGIMKDFYKLNLNGQTYVWQKIKCDYEPGPHCRHSMCSFEDNIYLFGGQVADSISTNEIFIHDVKQQQWKKIEVNKTYPAPIDSHCATLLEDQWIIFGGFYGGNQCKHSNDLYSYKFNENNWIKLNKQKGMEPAPRDGSSITSYNKSVFIFAGKNGDMRYNDLWQFDILKLEWTFISINSFNNIPMSRSGHSLITYQNKLVVFGGIHDITWELDDLHSFNLDIQEWKTINFDTSRRQELELPSPLKTNRNQPRQRKTKKLPILLRPMSLRKSPCPSPKKQIRSGSFSQYSSYSNGHNNFVSSDQSQYQSNQNNQNNSTVHTTLNNVQERKRWEQQKKKIAMLKLFEVENREIMNFEDDCNVAEKLKTSIILIGNPKQDLKLRKGILTEFGSQIVSKFLLPITGGQNTINGKKPCARDGHAVAVFNDFMILFGGDRHTMSFNDLYQLNLNQF</sequence>
<dbReference type="OrthoDB" id="300231at2759"/>
<evidence type="ECO:0000256" key="2">
    <source>
        <dbReference type="ARBA" id="ARBA00022737"/>
    </source>
</evidence>
<dbReference type="AlphaFoldDB" id="A0A8S1JYV4"/>
<evidence type="ECO:0000256" key="3">
    <source>
        <dbReference type="SAM" id="MobiDB-lite"/>
    </source>
</evidence>
<name>A0A8S1JYV4_9CILI</name>
<protein>
    <recommendedName>
        <fullName evidence="6">Kelch motif family protein</fullName>
    </recommendedName>
</protein>
<keyword evidence="1" id="KW-0880">Kelch repeat</keyword>
<evidence type="ECO:0000256" key="1">
    <source>
        <dbReference type="ARBA" id="ARBA00022441"/>
    </source>
</evidence>
<dbReference type="EMBL" id="CAJJDN010000003">
    <property type="protein sequence ID" value="CAD8048205.1"/>
    <property type="molecule type" value="Genomic_DNA"/>
</dbReference>
<accession>A0A8S1JYV4</accession>
<feature type="region of interest" description="Disordered" evidence="3">
    <location>
        <begin position="383"/>
        <end position="404"/>
    </location>
</feature>